<feature type="transmembrane region" description="Helical" evidence="5">
    <location>
        <begin position="175"/>
        <end position="194"/>
    </location>
</feature>
<keyword evidence="3 5" id="KW-1133">Transmembrane helix</keyword>
<dbReference type="InterPro" id="IPR036259">
    <property type="entry name" value="MFS_trans_sf"/>
</dbReference>
<comment type="subcellular location">
    <subcellularLocation>
        <location evidence="1">Membrane</location>
        <topology evidence="1">Multi-pass membrane protein</topology>
    </subcellularLocation>
</comment>
<feature type="transmembrane region" description="Helical" evidence="5">
    <location>
        <begin position="12"/>
        <end position="30"/>
    </location>
</feature>
<dbReference type="EMBL" id="HBHR01023050">
    <property type="protein sequence ID" value="CAD9874464.1"/>
    <property type="molecule type" value="Transcribed_RNA"/>
</dbReference>
<evidence type="ECO:0000256" key="2">
    <source>
        <dbReference type="ARBA" id="ARBA00022692"/>
    </source>
</evidence>
<proteinExistence type="predicted"/>
<keyword evidence="4 5" id="KW-0472">Membrane</keyword>
<gene>
    <name evidence="6" type="ORF">FJAP1339_LOCUS11826</name>
    <name evidence="7" type="ORF">FJAP1339_LOCUS11827</name>
</gene>
<evidence type="ECO:0000256" key="5">
    <source>
        <dbReference type="SAM" id="Phobius"/>
    </source>
</evidence>
<evidence type="ECO:0000256" key="1">
    <source>
        <dbReference type="ARBA" id="ARBA00004141"/>
    </source>
</evidence>
<evidence type="ECO:0000313" key="7">
    <source>
        <dbReference type="EMBL" id="CAD9874465.1"/>
    </source>
</evidence>
<dbReference type="PANTHER" id="PTHR23507">
    <property type="entry name" value="ZGC:174356"/>
    <property type="match status" value="1"/>
</dbReference>
<accession>A0A6U1QE04</accession>
<protein>
    <recommendedName>
        <fullName evidence="8">Major facilitator superfamily (MFS) profile domain-containing protein</fullName>
    </recommendedName>
</protein>
<evidence type="ECO:0000256" key="3">
    <source>
        <dbReference type="ARBA" id="ARBA00022989"/>
    </source>
</evidence>
<dbReference type="SUPFAM" id="SSF103473">
    <property type="entry name" value="MFS general substrate transporter"/>
    <property type="match status" value="1"/>
</dbReference>
<name>A0A6U1QE04_9STRA</name>
<evidence type="ECO:0000313" key="6">
    <source>
        <dbReference type="EMBL" id="CAD9874464.1"/>
    </source>
</evidence>
<feature type="transmembrane region" description="Helical" evidence="5">
    <location>
        <begin position="79"/>
        <end position="105"/>
    </location>
</feature>
<feature type="transmembrane region" description="Helical" evidence="5">
    <location>
        <begin position="141"/>
        <end position="163"/>
    </location>
</feature>
<organism evidence="7">
    <name type="scientific">Fibrocapsa japonica</name>
    <dbReference type="NCBI Taxonomy" id="94617"/>
    <lineage>
        <taxon>Eukaryota</taxon>
        <taxon>Sar</taxon>
        <taxon>Stramenopiles</taxon>
        <taxon>Ochrophyta</taxon>
        <taxon>Raphidophyceae</taxon>
        <taxon>Chattonellales</taxon>
        <taxon>Chattonellaceae</taxon>
        <taxon>Fibrocapsa</taxon>
    </lineage>
</organism>
<keyword evidence="2 5" id="KW-0812">Transmembrane</keyword>
<sequence>MGKLPGLRALLGPYFLATVAMTAYSVFYMYCDFRYHWTPLDVGMFMTLGGLGAGIHQGLTVRVVIPALVSEEQAASGGYLLHAFSMVMFGTASQGYMIYVATILLGVHQVADPAMVALMTAIPGPDHKGALQGALLSVRTLAHAVGAPVFGAIFAWCISTDFIKRHGRPLPGAPFLLASAILFITSTLCQRVFYNQRAKKRNDEKLREEAKPLLKDEMQYAAGKAELA</sequence>
<dbReference type="AlphaFoldDB" id="A0A6U1QE04"/>
<reference evidence="7" key="1">
    <citation type="submission" date="2021-01" db="EMBL/GenBank/DDBJ databases">
        <authorList>
            <person name="Corre E."/>
            <person name="Pelletier E."/>
            <person name="Niang G."/>
            <person name="Scheremetjew M."/>
            <person name="Finn R."/>
            <person name="Kale V."/>
            <person name="Holt S."/>
            <person name="Cochrane G."/>
            <person name="Meng A."/>
            <person name="Brown T."/>
            <person name="Cohen L."/>
        </authorList>
    </citation>
    <scope>NUCLEOTIDE SEQUENCE</scope>
    <source>
        <strain evidence="7">CCMP1661</strain>
    </source>
</reference>
<dbReference type="EMBL" id="HBHR01023051">
    <property type="protein sequence ID" value="CAD9874465.1"/>
    <property type="molecule type" value="Transcribed_RNA"/>
</dbReference>
<dbReference type="Gene3D" id="1.20.1250.20">
    <property type="entry name" value="MFS general substrate transporter like domains"/>
    <property type="match status" value="1"/>
</dbReference>
<dbReference type="GO" id="GO:0016020">
    <property type="term" value="C:membrane"/>
    <property type="evidence" value="ECO:0007669"/>
    <property type="project" value="UniProtKB-SubCell"/>
</dbReference>
<dbReference type="GO" id="GO:0022857">
    <property type="term" value="F:transmembrane transporter activity"/>
    <property type="evidence" value="ECO:0007669"/>
    <property type="project" value="TreeGrafter"/>
</dbReference>
<evidence type="ECO:0008006" key="8">
    <source>
        <dbReference type="Google" id="ProtNLM"/>
    </source>
</evidence>
<evidence type="ECO:0000256" key="4">
    <source>
        <dbReference type="ARBA" id="ARBA00023136"/>
    </source>
</evidence>
<dbReference type="PANTHER" id="PTHR23507:SF1">
    <property type="entry name" value="FI18259P1-RELATED"/>
    <property type="match status" value="1"/>
</dbReference>